<keyword evidence="5 10" id="KW-0378">Hydrolase</keyword>
<dbReference type="GO" id="GO:0046872">
    <property type="term" value="F:metal ion binding"/>
    <property type="evidence" value="ECO:0007669"/>
    <property type="project" value="UniProtKB-KW"/>
</dbReference>
<evidence type="ECO:0000256" key="10">
    <source>
        <dbReference type="RuleBase" id="RU003983"/>
    </source>
</evidence>
<evidence type="ECO:0000256" key="1">
    <source>
        <dbReference type="ARBA" id="ARBA00022475"/>
    </source>
</evidence>
<keyword evidence="4" id="KW-0479">Metal-binding</keyword>
<dbReference type="AlphaFoldDB" id="A0A1I6U4E2"/>
<dbReference type="RefSeq" id="WP_092906539.1">
    <property type="nucleotide sequence ID" value="NZ_FOZS01000004.1"/>
</dbReference>
<dbReference type="Proteomes" id="UP000199199">
    <property type="component" value="Unassembled WGS sequence"/>
</dbReference>
<evidence type="ECO:0000313" key="13">
    <source>
        <dbReference type="EMBL" id="SFS96292.1"/>
    </source>
</evidence>
<dbReference type="GO" id="GO:0004222">
    <property type="term" value="F:metalloendopeptidase activity"/>
    <property type="evidence" value="ECO:0007669"/>
    <property type="project" value="InterPro"/>
</dbReference>
<feature type="transmembrane region" description="Helical" evidence="11">
    <location>
        <begin position="20"/>
        <end position="42"/>
    </location>
</feature>
<evidence type="ECO:0000256" key="8">
    <source>
        <dbReference type="ARBA" id="ARBA00023049"/>
    </source>
</evidence>
<evidence type="ECO:0000256" key="2">
    <source>
        <dbReference type="ARBA" id="ARBA00022670"/>
    </source>
</evidence>
<feature type="transmembrane region" description="Helical" evidence="11">
    <location>
        <begin position="193"/>
        <end position="211"/>
    </location>
</feature>
<sequence length="324" mass="34972">MHRSIEQSLALRMGLSLSLLLIATGGFIGMIWGVFVAILLLARVSLSTAMILSTVPALIVLLWIIIVEYRDGVTIEQGATATPVTAKERPPLHATVNRVSSILNVPTPTIAISDSQVPEAMVVGVRPTNSRLILSEGTLEALNEDELEAVIAHELAHVKNYDASVMTVISVPVALADGLVARARELARHRGDLAIVLGAVGLVGVAVTQAITSVCSRTRELAADQAAVEVLGSGAPLASALLTLDQRIKQAPSQDLRDVHAVSSLSILPFERYDRDLPSGYWEEVNVNPFLGFVRKPVSQYTSWVFRTHPTTEKRLQLLSELEE</sequence>
<keyword evidence="3 11" id="KW-0812">Transmembrane</keyword>
<dbReference type="Gene3D" id="3.30.2010.10">
    <property type="entry name" value="Metalloproteases ('zincins'), catalytic domain"/>
    <property type="match status" value="1"/>
</dbReference>
<evidence type="ECO:0000256" key="7">
    <source>
        <dbReference type="ARBA" id="ARBA00022989"/>
    </source>
</evidence>
<keyword evidence="8 10" id="KW-0482">Metalloprotease</keyword>
<keyword evidence="6 10" id="KW-0862">Zinc</keyword>
<evidence type="ECO:0000259" key="12">
    <source>
        <dbReference type="Pfam" id="PF01435"/>
    </source>
</evidence>
<dbReference type="PANTHER" id="PTHR43221:SF2">
    <property type="entry name" value="PROTEASE HTPX HOMOLOG"/>
    <property type="match status" value="1"/>
</dbReference>
<evidence type="ECO:0000256" key="4">
    <source>
        <dbReference type="ARBA" id="ARBA00022723"/>
    </source>
</evidence>
<keyword evidence="2 10" id="KW-0645">Protease</keyword>
<keyword evidence="14" id="KW-1185">Reference proteome</keyword>
<dbReference type="OrthoDB" id="28389at2157"/>
<keyword evidence="13" id="KW-0346">Stress response</keyword>
<organism evidence="13 14">
    <name type="scientific">Halostagnicola kamekurae</name>
    <dbReference type="NCBI Taxonomy" id="619731"/>
    <lineage>
        <taxon>Archaea</taxon>
        <taxon>Methanobacteriati</taxon>
        <taxon>Methanobacteriota</taxon>
        <taxon>Stenosarchaea group</taxon>
        <taxon>Halobacteria</taxon>
        <taxon>Halobacteriales</taxon>
        <taxon>Natrialbaceae</taxon>
        <taxon>Halostagnicola</taxon>
    </lineage>
</organism>
<dbReference type="Pfam" id="PF01435">
    <property type="entry name" value="Peptidase_M48"/>
    <property type="match status" value="1"/>
</dbReference>
<evidence type="ECO:0000256" key="9">
    <source>
        <dbReference type="ARBA" id="ARBA00023136"/>
    </source>
</evidence>
<comment type="cofactor">
    <cofactor evidence="10">
        <name>Zn(2+)</name>
        <dbReference type="ChEBI" id="CHEBI:29105"/>
    </cofactor>
    <text evidence="10">Binds 1 zinc ion per subunit.</text>
</comment>
<evidence type="ECO:0000256" key="6">
    <source>
        <dbReference type="ARBA" id="ARBA00022833"/>
    </source>
</evidence>
<reference evidence="14" key="1">
    <citation type="submission" date="2016-10" db="EMBL/GenBank/DDBJ databases">
        <authorList>
            <person name="Varghese N."/>
            <person name="Submissions S."/>
        </authorList>
    </citation>
    <scope>NUCLEOTIDE SEQUENCE [LARGE SCALE GENOMIC DNA]</scope>
    <source>
        <strain evidence="14">DSM 22427</strain>
    </source>
</reference>
<keyword evidence="9 11" id="KW-0472">Membrane</keyword>
<evidence type="ECO:0000256" key="3">
    <source>
        <dbReference type="ARBA" id="ARBA00022692"/>
    </source>
</evidence>
<dbReference type="GO" id="GO:0006508">
    <property type="term" value="P:proteolysis"/>
    <property type="evidence" value="ECO:0007669"/>
    <property type="project" value="UniProtKB-KW"/>
</dbReference>
<feature type="domain" description="Peptidase M48" evidence="12">
    <location>
        <begin position="88"/>
        <end position="322"/>
    </location>
</feature>
<dbReference type="InterPro" id="IPR050083">
    <property type="entry name" value="HtpX_protease"/>
</dbReference>
<dbReference type="PANTHER" id="PTHR43221">
    <property type="entry name" value="PROTEASE HTPX"/>
    <property type="match status" value="1"/>
</dbReference>
<name>A0A1I6U4E2_9EURY</name>
<keyword evidence="7 11" id="KW-1133">Transmembrane helix</keyword>
<gene>
    <name evidence="13" type="ORF">SAMN04488556_3540</name>
</gene>
<evidence type="ECO:0000313" key="14">
    <source>
        <dbReference type="Proteomes" id="UP000199199"/>
    </source>
</evidence>
<feature type="transmembrane region" description="Helical" evidence="11">
    <location>
        <begin position="49"/>
        <end position="66"/>
    </location>
</feature>
<comment type="similarity">
    <text evidence="10">Belongs to the peptidase M48 family.</text>
</comment>
<protein>
    <submittedName>
        <fullName evidence="13">Heat shock protein. Metallo peptidase. MEROPS family M48B</fullName>
    </submittedName>
</protein>
<keyword evidence="1" id="KW-1003">Cell membrane</keyword>
<dbReference type="EMBL" id="FOZS01000004">
    <property type="protein sequence ID" value="SFS96292.1"/>
    <property type="molecule type" value="Genomic_DNA"/>
</dbReference>
<dbReference type="InterPro" id="IPR001915">
    <property type="entry name" value="Peptidase_M48"/>
</dbReference>
<evidence type="ECO:0000256" key="11">
    <source>
        <dbReference type="SAM" id="Phobius"/>
    </source>
</evidence>
<evidence type="ECO:0000256" key="5">
    <source>
        <dbReference type="ARBA" id="ARBA00022801"/>
    </source>
</evidence>
<accession>A0A1I6U4E2</accession>
<proteinExistence type="inferred from homology"/>